<evidence type="ECO:0000256" key="8">
    <source>
        <dbReference type="HAMAP-Rule" id="MF_00380"/>
    </source>
</evidence>
<dbReference type="AlphaFoldDB" id="A0A4Y6UHE4"/>
<keyword evidence="7 8" id="KW-0233">DNA recombination</keyword>
<comment type="similarity">
    <text evidence="1 8 9">Belongs to the bacterial histone-like protein family.</text>
</comment>
<evidence type="ECO:0000256" key="1">
    <source>
        <dbReference type="ARBA" id="ARBA00010529"/>
    </source>
</evidence>
<keyword evidence="6 8" id="KW-0804">Transcription</keyword>
<proteinExistence type="inferred from homology"/>
<dbReference type="GO" id="GO:0006417">
    <property type="term" value="P:regulation of translation"/>
    <property type="evidence" value="ECO:0007669"/>
    <property type="project" value="UniProtKB-UniRule"/>
</dbReference>
<evidence type="ECO:0000313" key="11">
    <source>
        <dbReference type="Proteomes" id="UP000316313"/>
    </source>
</evidence>
<dbReference type="GO" id="GO:0009893">
    <property type="term" value="P:positive regulation of metabolic process"/>
    <property type="evidence" value="ECO:0007669"/>
    <property type="project" value="UniProtKB-ARBA"/>
</dbReference>
<evidence type="ECO:0000256" key="7">
    <source>
        <dbReference type="ARBA" id="ARBA00023172"/>
    </source>
</evidence>
<dbReference type="PRINTS" id="PR01727">
    <property type="entry name" value="DNABINDINGHU"/>
</dbReference>
<dbReference type="Gene3D" id="4.10.520.10">
    <property type="entry name" value="IHF-like DNA-binding proteins"/>
    <property type="match status" value="1"/>
</dbReference>
<dbReference type="InterPro" id="IPR020816">
    <property type="entry name" value="Histone-like_DNA-bd_CS"/>
</dbReference>
<organism evidence="10 11">
    <name type="scientific">Swingsia samuiensis</name>
    <dbReference type="NCBI Taxonomy" id="1293412"/>
    <lineage>
        <taxon>Bacteria</taxon>
        <taxon>Pseudomonadati</taxon>
        <taxon>Pseudomonadota</taxon>
        <taxon>Alphaproteobacteria</taxon>
        <taxon>Acetobacterales</taxon>
        <taxon>Acetobacteraceae</taxon>
        <taxon>Swingsia</taxon>
    </lineage>
</organism>
<evidence type="ECO:0000256" key="9">
    <source>
        <dbReference type="RuleBase" id="RU003939"/>
    </source>
</evidence>
<dbReference type="CDD" id="cd13835">
    <property type="entry name" value="IHF_A"/>
    <property type="match status" value="1"/>
</dbReference>
<reference evidence="10 11" key="1">
    <citation type="submission" date="2019-03" db="EMBL/GenBank/DDBJ databases">
        <title>The complete genome sequence of Swingsia samuiensis NBRC107927(T).</title>
        <authorList>
            <person name="Chua K.-O."/>
            <person name="Chan K.-G."/>
            <person name="See-Too W.-S."/>
        </authorList>
    </citation>
    <scope>NUCLEOTIDE SEQUENCE [LARGE SCALE GENOMIC DNA]</scope>
    <source>
        <strain evidence="10 11">AH83</strain>
    </source>
</reference>
<evidence type="ECO:0000256" key="5">
    <source>
        <dbReference type="ARBA" id="ARBA00023125"/>
    </source>
</evidence>
<dbReference type="InterPro" id="IPR010992">
    <property type="entry name" value="IHF-like_DNA-bd_dom_sf"/>
</dbReference>
<dbReference type="GO" id="GO:0003677">
    <property type="term" value="F:DNA binding"/>
    <property type="evidence" value="ECO:0007669"/>
    <property type="project" value="UniProtKB-UniRule"/>
</dbReference>
<dbReference type="PANTHER" id="PTHR33175">
    <property type="entry name" value="DNA-BINDING PROTEIN HU"/>
    <property type="match status" value="1"/>
</dbReference>
<keyword evidence="3 8" id="KW-0810">Translation regulation</keyword>
<evidence type="ECO:0000313" key="10">
    <source>
        <dbReference type="EMBL" id="QDH16230.1"/>
    </source>
</evidence>
<dbReference type="HAMAP" id="MF_00380">
    <property type="entry name" value="IHF_alpha"/>
    <property type="match status" value="1"/>
</dbReference>
<comment type="function">
    <text evidence="8">This protein is one of the two subunits of integration host factor, a specific DNA-binding protein that functions in genetic recombination as well as in transcriptional and translational control.</text>
</comment>
<dbReference type="KEGG" id="ssam:E3D00_00565"/>
<evidence type="ECO:0000256" key="3">
    <source>
        <dbReference type="ARBA" id="ARBA00022845"/>
    </source>
</evidence>
<comment type="subunit">
    <text evidence="8">Heterodimer of an alpha and a beta chain.</text>
</comment>
<dbReference type="GO" id="GO:0006355">
    <property type="term" value="P:regulation of DNA-templated transcription"/>
    <property type="evidence" value="ECO:0007669"/>
    <property type="project" value="UniProtKB-UniRule"/>
</dbReference>
<keyword evidence="11" id="KW-1185">Reference proteome</keyword>
<dbReference type="InterPro" id="IPR005684">
    <property type="entry name" value="IHF_alpha"/>
</dbReference>
<dbReference type="PANTHER" id="PTHR33175:SF2">
    <property type="entry name" value="INTEGRATION HOST FACTOR SUBUNIT ALPHA"/>
    <property type="match status" value="1"/>
</dbReference>
<dbReference type="NCBIfam" id="NF001401">
    <property type="entry name" value="PRK00285.1"/>
    <property type="match status" value="1"/>
</dbReference>
<dbReference type="PROSITE" id="PS00045">
    <property type="entry name" value="HISTONE_LIKE"/>
    <property type="match status" value="1"/>
</dbReference>
<dbReference type="GO" id="GO:0030527">
    <property type="term" value="F:structural constituent of chromatin"/>
    <property type="evidence" value="ECO:0007669"/>
    <property type="project" value="InterPro"/>
</dbReference>
<name>A0A4Y6UHE4_9PROT</name>
<dbReference type="Proteomes" id="UP000316313">
    <property type="component" value="Chromosome"/>
</dbReference>
<gene>
    <name evidence="8" type="primary">ihfA</name>
    <name evidence="8" type="synonym">himA</name>
    <name evidence="10" type="ORF">E3D00_00565</name>
</gene>
<dbReference type="EMBL" id="CP038141">
    <property type="protein sequence ID" value="QDH16230.1"/>
    <property type="molecule type" value="Genomic_DNA"/>
</dbReference>
<sequence>MDTVTRANLVEHVHNRVGLSRQESSSVLESVLEIISFALEEGDSVKLSSFGTFSIRQKGERIGRNPKTGVEVPIAPRNVLIFRPSQLLRDRVSGVEK</sequence>
<dbReference type="OrthoDB" id="9804203at2"/>
<keyword evidence="4 8" id="KW-0805">Transcription regulation</keyword>
<dbReference type="Pfam" id="PF00216">
    <property type="entry name" value="Bac_DNA_binding"/>
    <property type="match status" value="1"/>
</dbReference>
<dbReference type="GO" id="GO:0006310">
    <property type="term" value="P:DNA recombination"/>
    <property type="evidence" value="ECO:0007669"/>
    <property type="project" value="UniProtKB-UniRule"/>
</dbReference>
<evidence type="ECO:0000256" key="4">
    <source>
        <dbReference type="ARBA" id="ARBA00023015"/>
    </source>
</evidence>
<dbReference type="SMART" id="SM00411">
    <property type="entry name" value="BHL"/>
    <property type="match status" value="1"/>
</dbReference>
<dbReference type="InterPro" id="IPR000119">
    <property type="entry name" value="Hist_DNA-bd"/>
</dbReference>
<dbReference type="RefSeq" id="WP_141458991.1">
    <property type="nucleotide sequence ID" value="NZ_CP038141.1"/>
</dbReference>
<evidence type="ECO:0000256" key="6">
    <source>
        <dbReference type="ARBA" id="ARBA00023163"/>
    </source>
</evidence>
<protein>
    <recommendedName>
        <fullName evidence="2 8">Integration host factor subunit alpha</fullName>
        <shortName evidence="8">IHF-alpha</shortName>
    </recommendedName>
</protein>
<keyword evidence="5 8" id="KW-0238">DNA-binding</keyword>
<dbReference type="GO" id="GO:0005829">
    <property type="term" value="C:cytosol"/>
    <property type="evidence" value="ECO:0007669"/>
    <property type="project" value="TreeGrafter"/>
</dbReference>
<dbReference type="SUPFAM" id="SSF47729">
    <property type="entry name" value="IHF-like DNA-binding proteins"/>
    <property type="match status" value="1"/>
</dbReference>
<accession>A0A4Y6UHE4</accession>
<evidence type="ECO:0000256" key="2">
    <source>
        <dbReference type="ARBA" id="ARBA00018329"/>
    </source>
</evidence>